<comment type="caution">
    <text evidence="5">The sequence shown here is derived from an EMBL/GenBank/DDBJ whole genome shotgun (WGS) entry which is preliminary data.</text>
</comment>
<evidence type="ECO:0000259" key="4">
    <source>
        <dbReference type="Pfam" id="PF08241"/>
    </source>
</evidence>
<dbReference type="InterPro" id="IPR051052">
    <property type="entry name" value="Diverse_substrate_MTase"/>
</dbReference>
<dbReference type="AlphaFoldDB" id="A0A2N3LKZ2"/>
<evidence type="ECO:0000256" key="1">
    <source>
        <dbReference type="ARBA" id="ARBA00008361"/>
    </source>
</evidence>
<evidence type="ECO:0000313" key="5">
    <source>
        <dbReference type="EMBL" id="PKR85312.1"/>
    </source>
</evidence>
<evidence type="ECO:0000313" key="6">
    <source>
        <dbReference type="Proteomes" id="UP000233440"/>
    </source>
</evidence>
<sequence>MMMKNISKFNGKSIMYSKFRPDYPNELVMDMIFENTLTSNSIIADIGSGTGIMTKKLLDEGFKVFAVEPNTEMRMVAEEKLQKYKLFNSIEGSAEYTTLLKMSVDFITVAQAFHWFHVKRFQKECQRILKKNGKVAIISNERMAATSINQEIEIAYKQCCPDFNGFSNGFANSEEIYDRFFQKNYSRKIYNNPLLFDKTGFIGRHLSSSFSLTKGDRLYPNLVEALSNIFDKYSKDDVIAVPNLTKYRCGFVH</sequence>
<dbReference type="GO" id="GO:0008757">
    <property type="term" value="F:S-adenosylmethionine-dependent methyltransferase activity"/>
    <property type="evidence" value="ECO:0007669"/>
    <property type="project" value="InterPro"/>
</dbReference>
<reference evidence="5 6" key="1">
    <citation type="submission" date="2017-11" db="EMBL/GenBank/DDBJ databases">
        <title>Bacillus camelliae sp. nov., isolated from pu'er tea.</title>
        <authorList>
            <person name="Niu L."/>
        </authorList>
    </citation>
    <scope>NUCLEOTIDE SEQUENCE [LARGE SCALE GENOMIC DNA]</scope>
    <source>
        <strain evidence="5 6">7578-1</strain>
    </source>
</reference>
<proteinExistence type="inferred from homology"/>
<gene>
    <name evidence="5" type="ORF">CWO92_08950</name>
</gene>
<dbReference type="GO" id="GO:0032259">
    <property type="term" value="P:methylation"/>
    <property type="evidence" value="ECO:0007669"/>
    <property type="project" value="UniProtKB-KW"/>
</dbReference>
<feature type="domain" description="Methyltransferase type 11" evidence="4">
    <location>
        <begin position="45"/>
        <end position="137"/>
    </location>
</feature>
<dbReference type="EMBL" id="PIQO01000005">
    <property type="protein sequence ID" value="PKR85312.1"/>
    <property type="molecule type" value="Genomic_DNA"/>
</dbReference>
<keyword evidence="6" id="KW-1185">Reference proteome</keyword>
<evidence type="ECO:0000256" key="3">
    <source>
        <dbReference type="ARBA" id="ARBA00022679"/>
    </source>
</evidence>
<dbReference type="PANTHER" id="PTHR44942">
    <property type="entry name" value="METHYLTRANSF_11 DOMAIN-CONTAINING PROTEIN"/>
    <property type="match status" value="1"/>
</dbReference>
<organism evidence="5 6">
    <name type="scientific">Heyndrickxia camelliae</name>
    <dbReference type="NCBI Taxonomy" id="1707093"/>
    <lineage>
        <taxon>Bacteria</taxon>
        <taxon>Bacillati</taxon>
        <taxon>Bacillota</taxon>
        <taxon>Bacilli</taxon>
        <taxon>Bacillales</taxon>
        <taxon>Bacillaceae</taxon>
        <taxon>Heyndrickxia</taxon>
    </lineage>
</organism>
<name>A0A2N3LKZ2_9BACI</name>
<accession>A0A2N3LKZ2</accession>
<dbReference type="InterPro" id="IPR013216">
    <property type="entry name" value="Methyltransf_11"/>
</dbReference>
<dbReference type="Proteomes" id="UP000233440">
    <property type="component" value="Unassembled WGS sequence"/>
</dbReference>
<dbReference type="Gene3D" id="3.40.50.150">
    <property type="entry name" value="Vaccinia Virus protein VP39"/>
    <property type="match status" value="1"/>
</dbReference>
<keyword evidence="2 5" id="KW-0489">Methyltransferase</keyword>
<dbReference type="Pfam" id="PF08241">
    <property type="entry name" value="Methyltransf_11"/>
    <property type="match status" value="1"/>
</dbReference>
<dbReference type="CDD" id="cd02440">
    <property type="entry name" value="AdoMet_MTases"/>
    <property type="match status" value="1"/>
</dbReference>
<evidence type="ECO:0000256" key="2">
    <source>
        <dbReference type="ARBA" id="ARBA00022603"/>
    </source>
</evidence>
<keyword evidence="3 5" id="KW-0808">Transferase</keyword>
<dbReference type="InterPro" id="IPR029063">
    <property type="entry name" value="SAM-dependent_MTases_sf"/>
</dbReference>
<comment type="similarity">
    <text evidence="1">Belongs to the methyltransferase superfamily.</text>
</comment>
<dbReference type="PANTHER" id="PTHR44942:SF4">
    <property type="entry name" value="METHYLTRANSFERASE TYPE 11 DOMAIN-CONTAINING PROTEIN"/>
    <property type="match status" value="1"/>
</dbReference>
<protein>
    <submittedName>
        <fullName evidence="5">SAM-dependent methyltransferase</fullName>
    </submittedName>
</protein>
<dbReference type="SUPFAM" id="SSF53335">
    <property type="entry name" value="S-adenosyl-L-methionine-dependent methyltransferases"/>
    <property type="match status" value="1"/>
</dbReference>